<name>A0ACC0CUY5_9PEZI</name>
<organism evidence="1 2">
    <name type="scientific">Hypoxylon rubiginosum</name>
    <dbReference type="NCBI Taxonomy" id="110542"/>
    <lineage>
        <taxon>Eukaryota</taxon>
        <taxon>Fungi</taxon>
        <taxon>Dikarya</taxon>
        <taxon>Ascomycota</taxon>
        <taxon>Pezizomycotina</taxon>
        <taxon>Sordariomycetes</taxon>
        <taxon>Xylariomycetidae</taxon>
        <taxon>Xylariales</taxon>
        <taxon>Hypoxylaceae</taxon>
        <taxon>Hypoxylon</taxon>
    </lineage>
</organism>
<evidence type="ECO:0000313" key="1">
    <source>
        <dbReference type="EMBL" id="KAI6084313.1"/>
    </source>
</evidence>
<protein>
    <submittedName>
        <fullName evidence="1">Carbohydrate esterase family 3 protein</fullName>
    </submittedName>
</protein>
<gene>
    <name evidence="1" type="ORF">F4821DRAFT_243158</name>
</gene>
<proteinExistence type="predicted"/>
<keyword evidence="2" id="KW-1185">Reference proteome</keyword>
<dbReference type="Proteomes" id="UP001497680">
    <property type="component" value="Unassembled WGS sequence"/>
</dbReference>
<comment type="caution">
    <text evidence="1">The sequence shown here is derived from an EMBL/GenBank/DDBJ whole genome shotgun (WGS) entry which is preliminary data.</text>
</comment>
<sequence>MSTENIDEKRSWSSRFSFLRTKRAIATLTFLVVASVVLIALGATHVLQPNTGNSASGGGNDGSSESNGDTLDSNEQSSDTNTTADGITTASSNWKPANSSSIADGTPLRIMSLGASLVRGEFSTGDIGFRKTMRDELIALNAPVNMVGSQRFGDMLDNDLEAYGGNRVDQIHEHATHIVPQLQPNVFLIQVGTNNVLQNRDVDKAGEHMEAFIDYLLAISNRSTVIFSTCLTNTVANCEPRILDVNQQYRELIKKYDSKPVLLAEMHPSEGFPDRPQAADIGPDGTHPTDFGYGLMGHIFTKSIQEADRKGYLRWPVENGLERDGEVGRAEETATTSELPPSTSTINSHTQTKAAITTGSAR</sequence>
<evidence type="ECO:0000313" key="2">
    <source>
        <dbReference type="Proteomes" id="UP001497680"/>
    </source>
</evidence>
<accession>A0ACC0CUY5</accession>
<reference evidence="1 2" key="1">
    <citation type="journal article" date="2022" name="New Phytol.">
        <title>Ecological generalism drives hyperdiversity of secondary metabolite gene clusters in xylarialean endophytes.</title>
        <authorList>
            <person name="Franco M.E.E."/>
            <person name="Wisecaver J.H."/>
            <person name="Arnold A.E."/>
            <person name="Ju Y.M."/>
            <person name="Slot J.C."/>
            <person name="Ahrendt S."/>
            <person name="Moore L.P."/>
            <person name="Eastman K.E."/>
            <person name="Scott K."/>
            <person name="Konkel Z."/>
            <person name="Mondo S.J."/>
            <person name="Kuo A."/>
            <person name="Hayes R.D."/>
            <person name="Haridas S."/>
            <person name="Andreopoulos B."/>
            <person name="Riley R."/>
            <person name="LaButti K."/>
            <person name="Pangilinan J."/>
            <person name="Lipzen A."/>
            <person name="Amirebrahimi M."/>
            <person name="Yan J."/>
            <person name="Adam C."/>
            <person name="Keymanesh K."/>
            <person name="Ng V."/>
            <person name="Louie K."/>
            <person name="Northen T."/>
            <person name="Drula E."/>
            <person name="Henrissat B."/>
            <person name="Hsieh H.M."/>
            <person name="Youens-Clark K."/>
            <person name="Lutzoni F."/>
            <person name="Miadlikowska J."/>
            <person name="Eastwood D.C."/>
            <person name="Hamelin R.C."/>
            <person name="Grigoriev I.V."/>
            <person name="U'Ren J.M."/>
        </authorList>
    </citation>
    <scope>NUCLEOTIDE SEQUENCE [LARGE SCALE GENOMIC DNA]</scope>
    <source>
        <strain evidence="1 2">ER1909</strain>
    </source>
</reference>
<dbReference type="EMBL" id="MU394339">
    <property type="protein sequence ID" value="KAI6084313.1"/>
    <property type="molecule type" value="Genomic_DNA"/>
</dbReference>